<keyword evidence="4" id="KW-0732">Signal</keyword>
<dbReference type="InterPro" id="IPR038479">
    <property type="entry name" value="Transthyretin-like_sf"/>
</dbReference>
<evidence type="ECO:0000256" key="1">
    <source>
        <dbReference type="ARBA" id="ARBA00004613"/>
    </source>
</evidence>
<evidence type="ECO:0008006" key="8">
    <source>
        <dbReference type="Google" id="ProtNLM"/>
    </source>
</evidence>
<name>A0ABD6EKY2_9BILA</name>
<keyword evidence="3" id="KW-0964">Secreted</keyword>
<organism evidence="6 7">
    <name type="scientific">Gnathostoma spinigerum</name>
    <dbReference type="NCBI Taxonomy" id="75299"/>
    <lineage>
        <taxon>Eukaryota</taxon>
        <taxon>Metazoa</taxon>
        <taxon>Ecdysozoa</taxon>
        <taxon>Nematoda</taxon>
        <taxon>Chromadorea</taxon>
        <taxon>Rhabditida</taxon>
        <taxon>Spirurina</taxon>
        <taxon>Gnathostomatomorpha</taxon>
        <taxon>Gnathostomatoidea</taxon>
        <taxon>Gnathostomatidae</taxon>
        <taxon>Gnathostoma</taxon>
    </lineage>
</organism>
<reference evidence="6 7" key="1">
    <citation type="submission" date="2024-08" db="EMBL/GenBank/DDBJ databases">
        <title>Gnathostoma spinigerum genome.</title>
        <authorList>
            <person name="Gonzalez-Bertolin B."/>
            <person name="Monzon S."/>
            <person name="Zaballos A."/>
            <person name="Jimenez P."/>
            <person name="Dekumyoy P."/>
            <person name="Varona S."/>
            <person name="Cuesta I."/>
            <person name="Sumanam S."/>
            <person name="Adisakwattana P."/>
            <person name="Gasser R.B."/>
            <person name="Hernandez-Gonzalez A."/>
            <person name="Young N.D."/>
            <person name="Perteguer M.J."/>
        </authorList>
    </citation>
    <scope>NUCLEOTIDE SEQUENCE [LARGE SCALE GENOMIC DNA]</scope>
    <source>
        <strain evidence="6">AL3</strain>
        <tissue evidence="6">Liver</tissue>
    </source>
</reference>
<dbReference type="InterPro" id="IPR001534">
    <property type="entry name" value="Transthyretin-like"/>
</dbReference>
<proteinExistence type="inferred from homology"/>
<evidence type="ECO:0000256" key="2">
    <source>
        <dbReference type="ARBA" id="ARBA00010112"/>
    </source>
</evidence>
<evidence type="ECO:0000313" key="6">
    <source>
        <dbReference type="EMBL" id="MFH4980630.1"/>
    </source>
</evidence>
<evidence type="ECO:0000256" key="4">
    <source>
        <dbReference type="ARBA" id="ARBA00022729"/>
    </source>
</evidence>
<evidence type="ECO:0000256" key="3">
    <source>
        <dbReference type="ARBA" id="ARBA00022525"/>
    </source>
</evidence>
<sequence length="140" mass="15941">MTKIGTSSLLIIFTIMGFTYAWLGSMKNITVEGQLGCGGKAYPGVTVQLWEDDTLGLDDLLNETKSGRDGRFKVYGQTREIRNIEPYVVFVHGCVDGERNEHCTVKDRYNVPKEYQGRTYKMDIISLNIAALEHRKYCDY</sequence>
<keyword evidence="7" id="KW-1185">Reference proteome</keyword>
<feature type="transmembrane region" description="Helical" evidence="5">
    <location>
        <begin position="6"/>
        <end position="23"/>
    </location>
</feature>
<dbReference type="Pfam" id="PF01060">
    <property type="entry name" value="TTR-52"/>
    <property type="match status" value="1"/>
</dbReference>
<comment type="subcellular location">
    <subcellularLocation>
        <location evidence="1">Secreted</location>
    </subcellularLocation>
</comment>
<keyword evidence="5" id="KW-0812">Transmembrane</keyword>
<gene>
    <name evidence="6" type="ORF">AB6A40_007339</name>
</gene>
<evidence type="ECO:0000256" key="5">
    <source>
        <dbReference type="SAM" id="Phobius"/>
    </source>
</evidence>
<protein>
    <recommendedName>
        <fullName evidence="8">Transthyretin-like family protein</fullName>
    </recommendedName>
</protein>
<comment type="caution">
    <text evidence="6">The sequence shown here is derived from an EMBL/GenBank/DDBJ whole genome shotgun (WGS) entry which is preliminary data.</text>
</comment>
<keyword evidence="5" id="KW-1133">Transmembrane helix</keyword>
<accession>A0ABD6EKY2</accession>
<dbReference type="AlphaFoldDB" id="A0ABD6EKY2"/>
<dbReference type="Proteomes" id="UP001608902">
    <property type="component" value="Unassembled WGS sequence"/>
</dbReference>
<dbReference type="PANTHER" id="PTHR21700:SF30">
    <property type="entry name" value="TRANSTHYRETIN-LIKE FAMILY PROTEIN"/>
    <property type="match status" value="1"/>
</dbReference>
<dbReference type="GO" id="GO:0005576">
    <property type="term" value="C:extracellular region"/>
    <property type="evidence" value="ECO:0007669"/>
    <property type="project" value="UniProtKB-SubCell"/>
</dbReference>
<comment type="similarity">
    <text evidence="2">Belongs to the nematode transthyretin-like family.</text>
</comment>
<dbReference type="PANTHER" id="PTHR21700">
    <property type="entry name" value="TRANSTHYRETIN-LIKE FAMILY PROTEIN-RELATED"/>
    <property type="match status" value="1"/>
</dbReference>
<evidence type="ECO:0000313" key="7">
    <source>
        <dbReference type="Proteomes" id="UP001608902"/>
    </source>
</evidence>
<dbReference type="Gene3D" id="2.60.40.3330">
    <property type="match status" value="1"/>
</dbReference>
<dbReference type="EMBL" id="JBGFUD010005840">
    <property type="protein sequence ID" value="MFH4980630.1"/>
    <property type="molecule type" value="Genomic_DNA"/>
</dbReference>
<keyword evidence="5" id="KW-0472">Membrane</keyword>